<gene>
    <name evidence="1" type="ORF">RM590_33945</name>
</gene>
<accession>A0ABU2N2K3</accession>
<dbReference type="SUPFAM" id="SSF88697">
    <property type="entry name" value="PUA domain-like"/>
    <property type="match status" value="1"/>
</dbReference>
<name>A0ABU2N2K3_9ACTN</name>
<protein>
    <recommendedName>
        <fullName evidence="3">ASCH domain-containing protein</fullName>
    </recommendedName>
</protein>
<dbReference type="RefSeq" id="WP_311708661.1">
    <property type="nucleotide sequence ID" value="NZ_JAVREL010000034.1"/>
</dbReference>
<dbReference type="EMBL" id="JAVREL010000034">
    <property type="protein sequence ID" value="MDT0347534.1"/>
    <property type="molecule type" value="Genomic_DNA"/>
</dbReference>
<evidence type="ECO:0000313" key="1">
    <source>
        <dbReference type="EMBL" id="MDT0347534.1"/>
    </source>
</evidence>
<sequence length="149" mass="16439">MTHLTARSAAAAALRGTDPVRGLTTRQPWTSSIAYLGKRIENRSRVTTFTGWLMVHAGLLTDREAIRDAPRDLTHLEARGAVLAVARLTGCHRSVDCNQACSTWAQPDRVHWQLADVVALKEPVRATGALYLWTPTEELRQAVAAELTR</sequence>
<dbReference type="Gene3D" id="2.30.130.30">
    <property type="entry name" value="Hypothetical protein"/>
    <property type="match status" value="1"/>
</dbReference>
<organism evidence="1 2">
    <name type="scientific">Streptomyces litchfieldiae</name>
    <dbReference type="NCBI Taxonomy" id="3075543"/>
    <lineage>
        <taxon>Bacteria</taxon>
        <taxon>Bacillati</taxon>
        <taxon>Actinomycetota</taxon>
        <taxon>Actinomycetes</taxon>
        <taxon>Kitasatosporales</taxon>
        <taxon>Streptomycetaceae</taxon>
        <taxon>Streptomyces</taxon>
    </lineage>
</organism>
<keyword evidence="2" id="KW-1185">Reference proteome</keyword>
<comment type="caution">
    <text evidence="1">The sequence shown here is derived from an EMBL/GenBank/DDBJ whole genome shotgun (WGS) entry which is preliminary data.</text>
</comment>
<evidence type="ECO:0008006" key="3">
    <source>
        <dbReference type="Google" id="ProtNLM"/>
    </source>
</evidence>
<dbReference type="Proteomes" id="UP001183246">
    <property type="component" value="Unassembled WGS sequence"/>
</dbReference>
<proteinExistence type="predicted"/>
<dbReference type="InterPro" id="IPR015947">
    <property type="entry name" value="PUA-like_sf"/>
</dbReference>
<evidence type="ECO:0000313" key="2">
    <source>
        <dbReference type="Proteomes" id="UP001183246"/>
    </source>
</evidence>
<reference evidence="2" key="1">
    <citation type="submission" date="2023-07" db="EMBL/GenBank/DDBJ databases">
        <title>30 novel species of actinomycetes from the DSMZ collection.</title>
        <authorList>
            <person name="Nouioui I."/>
        </authorList>
    </citation>
    <scope>NUCLEOTIDE SEQUENCE [LARGE SCALE GENOMIC DNA]</scope>
    <source>
        <strain evidence="2">DSM 44938</strain>
    </source>
</reference>